<accession>A0A655SNW3</accession>
<name>A0A655SNW3_VIBCL</name>
<evidence type="ECO:0000313" key="1">
    <source>
        <dbReference type="EMBL" id="CSC39295.1"/>
    </source>
</evidence>
<sequence length="86" mass="9978">MRHRLSKTFCFSLWLVFTQNAVNVLCRHVDFAKQQRIGFTVVAFCVIRCHTAFIPPPEMQVFPLNVVGVRLACQKLKQHFWCAAAR</sequence>
<dbReference type="Proteomes" id="UP000041770">
    <property type="component" value="Unassembled WGS sequence"/>
</dbReference>
<dbReference type="EMBL" id="CWQY01000006">
    <property type="protein sequence ID" value="CSC39295.1"/>
    <property type="molecule type" value="Genomic_DNA"/>
</dbReference>
<proteinExistence type="predicted"/>
<gene>
    <name evidence="1" type="ORF">ERS013200_01306</name>
</gene>
<evidence type="ECO:0000313" key="2">
    <source>
        <dbReference type="Proteomes" id="UP000041770"/>
    </source>
</evidence>
<reference evidence="1 2" key="1">
    <citation type="submission" date="2015-07" db="EMBL/GenBank/DDBJ databases">
        <authorList>
            <consortium name="Pathogen Informatics"/>
        </authorList>
    </citation>
    <scope>NUCLEOTIDE SEQUENCE [LARGE SCALE GENOMIC DNA]</scope>
    <source>
        <strain evidence="1 2">A316</strain>
    </source>
</reference>
<dbReference type="AlphaFoldDB" id="A0A655SNW3"/>
<organism evidence="1 2">
    <name type="scientific">Vibrio cholerae</name>
    <dbReference type="NCBI Taxonomy" id="666"/>
    <lineage>
        <taxon>Bacteria</taxon>
        <taxon>Pseudomonadati</taxon>
        <taxon>Pseudomonadota</taxon>
        <taxon>Gammaproteobacteria</taxon>
        <taxon>Vibrionales</taxon>
        <taxon>Vibrionaceae</taxon>
        <taxon>Vibrio</taxon>
    </lineage>
</organism>
<protein>
    <submittedName>
        <fullName evidence="1">Uncharacterized protein</fullName>
    </submittedName>
</protein>